<dbReference type="GO" id="GO:0000381">
    <property type="term" value="P:regulation of alternative mRNA splicing, via spliceosome"/>
    <property type="evidence" value="ECO:0007669"/>
    <property type="project" value="InterPro"/>
</dbReference>
<feature type="compositionally biased region" description="Basic and acidic residues" evidence="3">
    <location>
        <begin position="181"/>
        <end position="247"/>
    </location>
</feature>
<feature type="region of interest" description="Disordered" evidence="3">
    <location>
        <begin position="51"/>
        <end position="79"/>
    </location>
</feature>
<evidence type="ECO:0000313" key="5">
    <source>
        <dbReference type="EMBL" id="KAF2456707.1"/>
    </source>
</evidence>
<feature type="region of interest" description="Disordered" evidence="3">
    <location>
        <begin position="1"/>
        <end position="39"/>
    </location>
</feature>
<dbReference type="OrthoDB" id="446635at2759"/>
<name>A0A6A6NYW7_9PEZI</name>
<feature type="region of interest" description="Disordered" evidence="3">
    <location>
        <begin position="149"/>
        <end position="254"/>
    </location>
</feature>
<dbReference type="InterPro" id="IPR053246">
    <property type="entry name" value="NS_splicing_regulatory_protein"/>
</dbReference>
<dbReference type="Pfam" id="PF09745">
    <property type="entry name" value="NSRP1_N"/>
    <property type="match status" value="1"/>
</dbReference>
<protein>
    <submittedName>
        <fullName evidence="5">Coiled-coil domain-containing protein 55-domain containing protein</fullName>
    </submittedName>
</protein>
<feature type="compositionally biased region" description="Basic and acidic residues" evidence="3">
    <location>
        <begin position="9"/>
        <end position="39"/>
    </location>
</feature>
<dbReference type="AlphaFoldDB" id="A0A6A6NYW7"/>
<evidence type="ECO:0000256" key="1">
    <source>
        <dbReference type="ARBA" id="ARBA00010126"/>
    </source>
</evidence>
<sequence>MGSLLAAAETRKRDQLRAKEKMLQREREQEGDEFADKEKFVTAAYKAQQEEMKRLEEEERQREEQEERMKGKVGMRGFYRNMMDSDEQRHREMIEAMQEGQKGAPKKEDDEASKEKTEAELAREMNEKGAKVILNDEGQVADKRQLLSAGLNVRAKPKVAAPAPTLPSRTSDAQQAYQGRNSDKRGMRERQSRMIERQLEEAAKRAADEEDEKRRELEHKAKSRKTEKDVSSAKERYLQRKREKELEAAAAKGT</sequence>
<feature type="compositionally biased region" description="Basic and acidic residues" evidence="3">
    <location>
        <begin position="51"/>
        <end position="70"/>
    </location>
</feature>
<keyword evidence="2" id="KW-0175">Coiled coil</keyword>
<evidence type="ECO:0000256" key="2">
    <source>
        <dbReference type="ARBA" id="ARBA00023054"/>
    </source>
</evidence>
<dbReference type="PANTHER" id="PTHR47845:SF1">
    <property type="entry name" value="NUCLEAR SPECKLE SPLICING REGULATORY PROTEIN 1 HOMOLOG"/>
    <property type="match status" value="1"/>
</dbReference>
<feature type="compositionally biased region" description="Basic and acidic residues" evidence="3">
    <location>
        <begin position="105"/>
        <end position="122"/>
    </location>
</feature>
<feature type="domain" description="Nuclear speckle splicing regulatory protein 1 N-terminal" evidence="4">
    <location>
        <begin position="1"/>
        <end position="71"/>
    </location>
</feature>
<evidence type="ECO:0000259" key="4">
    <source>
        <dbReference type="Pfam" id="PF09745"/>
    </source>
</evidence>
<dbReference type="PANTHER" id="PTHR47845">
    <property type="entry name" value="NUCLEAR SPECKLE SPLICING REGULATORY PROTEIN 1 HOMOLOG"/>
    <property type="match status" value="1"/>
</dbReference>
<organism evidence="5 6">
    <name type="scientific">Lineolata rhizophorae</name>
    <dbReference type="NCBI Taxonomy" id="578093"/>
    <lineage>
        <taxon>Eukaryota</taxon>
        <taxon>Fungi</taxon>
        <taxon>Dikarya</taxon>
        <taxon>Ascomycota</taxon>
        <taxon>Pezizomycotina</taxon>
        <taxon>Dothideomycetes</taxon>
        <taxon>Dothideomycetes incertae sedis</taxon>
        <taxon>Lineolatales</taxon>
        <taxon>Lineolataceae</taxon>
        <taxon>Lineolata</taxon>
    </lineage>
</organism>
<dbReference type="InterPro" id="IPR018612">
    <property type="entry name" value="NSRP1_N"/>
</dbReference>
<keyword evidence="6" id="KW-1185">Reference proteome</keyword>
<reference evidence="5" key="1">
    <citation type="journal article" date="2020" name="Stud. Mycol.">
        <title>101 Dothideomycetes genomes: a test case for predicting lifestyles and emergence of pathogens.</title>
        <authorList>
            <person name="Haridas S."/>
            <person name="Albert R."/>
            <person name="Binder M."/>
            <person name="Bloem J."/>
            <person name="Labutti K."/>
            <person name="Salamov A."/>
            <person name="Andreopoulos B."/>
            <person name="Baker S."/>
            <person name="Barry K."/>
            <person name="Bills G."/>
            <person name="Bluhm B."/>
            <person name="Cannon C."/>
            <person name="Castanera R."/>
            <person name="Culley D."/>
            <person name="Daum C."/>
            <person name="Ezra D."/>
            <person name="Gonzalez J."/>
            <person name="Henrissat B."/>
            <person name="Kuo A."/>
            <person name="Liang C."/>
            <person name="Lipzen A."/>
            <person name="Lutzoni F."/>
            <person name="Magnuson J."/>
            <person name="Mondo S."/>
            <person name="Nolan M."/>
            <person name="Ohm R."/>
            <person name="Pangilinan J."/>
            <person name="Park H.-J."/>
            <person name="Ramirez L."/>
            <person name="Alfaro M."/>
            <person name="Sun H."/>
            <person name="Tritt A."/>
            <person name="Yoshinaga Y."/>
            <person name="Zwiers L.-H."/>
            <person name="Turgeon B."/>
            <person name="Goodwin S."/>
            <person name="Spatafora J."/>
            <person name="Crous P."/>
            <person name="Grigoriev I."/>
        </authorList>
    </citation>
    <scope>NUCLEOTIDE SEQUENCE</scope>
    <source>
        <strain evidence="5">ATCC 16933</strain>
    </source>
</reference>
<dbReference type="EMBL" id="MU001682">
    <property type="protein sequence ID" value="KAF2456707.1"/>
    <property type="molecule type" value="Genomic_DNA"/>
</dbReference>
<evidence type="ECO:0000256" key="3">
    <source>
        <dbReference type="SAM" id="MobiDB-lite"/>
    </source>
</evidence>
<feature type="compositionally biased region" description="Polar residues" evidence="3">
    <location>
        <begin position="167"/>
        <end position="180"/>
    </location>
</feature>
<gene>
    <name evidence="5" type="ORF">BDY21DRAFT_345858</name>
</gene>
<dbReference type="Proteomes" id="UP000799766">
    <property type="component" value="Unassembled WGS sequence"/>
</dbReference>
<feature type="region of interest" description="Disordered" evidence="3">
    <location>
        <begin position="94"/>
        <end position="122"/>
    </location>
</feature>
<proteinExistence type="inferred from homology"/>
<comment type="similarity">
    <text evidence="1">Belongs to the NSRP1 family.</text>
</comment>
<accession>A0A6A6NYW7</accession>
<evidence type="ECO:0000313" key="6">
    <source>
        <dbReference type="Proteomes" id="UP000799766"/>
    </source>
</evidence>